<evidence type="ECO:0000313" key="2">
    <source>
        <dbReference type="Proteomes" id="UP001642464"/>
    </source>
</evidence>
<name>A0ABP0JGQ5_9DINO</name>
<organism evidence="1 2">
    <name type="scientific">Durusdinium trenchii</name>
    <dbReference type="NCBI Taxonomy" id="1381693"/>
    <lineage>
        <taxon>Eukaryota</taxon>
        <taxon>Sar</taxon>
        <taxon>Alveolata</taxon>
        <taxon>Dinophyceae</taxon>
        <taxon>Suessiales</taxon>
        <taxon>Symbiodiniaceae</taxon>
        <taxon>Durusdinium</taxon>
    </lineage>
</organism>
<dbReference type="EMBL" id="CAXAMM010007224">
    <property type="protein sequence ID" value="CAK9013589.1"/>
    <property type="molecule type" value="Genomic_DNA"/>
</dbReference>
<evidence type="ECO:0000313" key="1">
    <source>
        <dbReference type="EMBL" id="CAK9013589.1"/>
    </source>
</evidence>
<sequence>MYCNICQSASHPSGSRWRSWSSDQVLAVGGQSIVEQFLNSKLNCMQGILEEQLQSIALKLKGFCRKLQAMLSPSSCHAGASMCNIMNSQKWTALASKGSIHHCKPLCGRFYWVRSEP</sequence>
<comment type="caution">
    <text evidence="1">The sequence shown here is derived from an EMBL/GenBank/DDBJ whole genome shotgun (WGS) entry which is preliminary data.</text>
</comment>
<keyword evidence="2" id="KW-1185">Reference proteome</keyword>
<dbReference type="Proteomes" id="UP001642464">
    <property type="component" value="Unassembled WGS sequence"/>
</dbReference>
<proteinExistence type="predicted"/>
<reference evidence="1 2" key="1">
    <citation type="submission" date="2024-02" db="EMBL/GenBank/DDBJ databases">
        <authorList>
            <person name="Chen Y."/>
            <person name="Shah S."/>
            <person name="Dougan E. K."/>
            <person name="Thang M."/>
            <person name="Chan C."/>
        </authorList>
    </citation>
    <scope>NUCLEOTIDE SEQUENCE [LARGE SCALE GENOMIC DNA]</scope>
</reference>
<gene>
    <name evidence="1" type="ORF">SCF082_LOCUS11993</name>
</gene>
<protein>
    <submittedName>
        <fullName evidence="1">Uncharacterized protein</fullName>
    </submittedName>
</protein>
<accession>A0ABP0JGQ5</accession>